<feature type="region of interest" description="Disordered" evidence="1">
    <location>
        <begin position="98"/>
        <end position="127"/>
    </location>
</feature>
<organism evidence="2 3">
    <name type="scientific">Ancylostoma ceylanicum</name>
    <dbReference type="NCBI Taxonomy" id="53326"/>
    <lineage>
        <taxon>Eukaryota</taxon>
        <taxon>Metazoa</taxon>
        <taxon>Ecdysozoa</taxon>
        <taxon>Nematoda</taxon>
        <taxon>Chromadorea</taxon>
        <taxon>Rhabditida</taxon>
        <taxon>Rhabditina</taxon>
        <taxon>Rhabditomorpha</taxon>
        <taxon>Strongyloidea</taxon>
        <taxon>Ancylostomatidae</taxon>
        <taxon>Ancylostomatinae</taxon>
        <taxon>Ancylostoma</taxon>
    </lineage>
</organism>
<feature type="compositionally biased region" description="Polar residues" evidence="1">
    <location>
        <begin position="100"/>
        <end position="112"/>
    </location>
</feature>
<dbReference type="AlphaFoldDB" id="A0A016V936"/>
<proteinExistence type="predicted"/>
<evidence type="ECO:0000256" key="1">
    <source>
        <dbReference type="SAM" id="MobiDB-lite"/>
    </source>
</evidence>
<accession>A0A016V936</accession>
<evidence type="ECO:0000313" key="3">
    <source>
        <dbReference type="Proteomes" id="UP000024635"/>
    </source>
</evidence>
<keyword evidence="3" id="KW-1185">Reference proteome</keyword>
<name>A0A016V936_9BILA</name>
<gene>
    <name evidence="2" type="primary">Acey_s0015.g2545</name>
    <name evidence="2" type="ORF">Y032_0015g2545</name>
</gene>
<protein>
    <submittedName>
        <fullName evidence="2">Uncharacterized protein</fullName>
    </submittedName>
</protein>
<comment type="caution">
    <text evidence="2">The sequence shown here is derived from an EMBL/GenBank/DDBJ whole genome shotgun (WGS) entry which is preliminary data.</text>
</comment>
<evidence type="ECO:0000313" key="2">
    <source>
        <dbReference type="EMBL" id="EYC23243.1"/>
    </source>
</evidence>
<sequence length="141" mass="15785">MALSGFKFPETQELIVVTSVLPDDIPTTLVERLNEYVHQSDMEANLTAREVGLFMQDCIRKYYSTSGWTVERKGIKRLRAEAVKDVVHEEMDCEVMSTGGLRNQKQLGQGDNTAHAKERTTCGGGHRSRSVRILRSTQQGG</sequence>
<dbReference type="EMBL" id="JARK01001351">
    <property type="protein sequence ID" value="EYC23243.1"/>
    <property type="molecule type" value="Genomic_DNA"/>
</dbReference>
<dbReference type="Proteomes" id="UP000024635">
    <property type="component" value="Unassembled WGS sequence"/>
</dbReference>
<reference evidence="3" key="1">
    <citation type="journal article" date="2015" name="Nat. Genet.">
        <title>The genome and transcriptome of the zoonotic hookworm Ancylostoma ceylanicum identify infection-specific gene families.</title>
        <authorList>
            <person name="Schwarz E.M."/>
            <person name="Hu Y."/>
            <person name="Antoshechkin I."/>
            <person name="Miller M.M."/>
            <person name="Sternberg P.W."/>
            <person name="Aroian R.V."/>
        </authorList>
    </citation>
    <scope>NUCLEOTIDE SEQUENCE</scope>
    <source>
        <strain evidence="3">HY135</strain>
    </source>
</reference>